<protein>
    <submittedName>
        <fullName evidence="2">Uncharacterized protein</fullName>
    </submittedName>
</protein>
<feature type="transmembrane region" description="Helical" evidence="1">
    <location>
        <begin position="204"/>
        <end position="222"/>
    </location>
</feature>
<accession>A0A9D1DF32</accession>
<keyword evidence="1" id="KW-0812">Transmembrane</keyword>
<feature type="transmembrane region" description="Helical" evidence="1">
    <location>
        <begin position="85"/>
        <end position="109"/>
    </location>
</feature>
<feature type="transmembrane region" description="Helical" evidence="1">
    <location>
        <begin position="53"/>
        <end position="73"/>
    </location>
</feature>
<dbReference type="EMBL" id="DVGZ01000026">
    <property type="protein sequence ID" value="HIR46514.1"/>
    <property type="molecule type" value="Genomic_DNA"/>
</dbReference>
<evidence type="ECO:0000313" key="2">
    <source>
        <dbReference type="EMBL" id="HIR46514.1"/>
    </source>
</evidence>
<reference evidence="2" key="1">
    <citation type="submission" date="2020-10" db="EMBL/GenBank/DDBJ databases">
        <authorList>
            <person name="Gilroy R."/>
        </authorList>
    </citation>
    <scope>NUCLEOTIDE SEQUENCE</scope>
    <source>
        <strain evidence="2">ChiSxjej1B13-7958</strain>
    </source>
</reference>
<comment type="caution">
    <text evidence="2">The sequence shown here is derived from an EMBL/GenBank/DDBJ whole genome shotgun (WGS) entry which is preliminary data.</text>
</comment>
<evidence type="ECO:0000313" key="3">
    <source>
        <dbReference type="Proteomes" id="UP000824242"/>
    </source>
</evidence>
<evidence type="ECO:0000256" key="1">
    <source>
        <dbReference type="SAM" id="Phobius"/>
    </source>
</evidence>
<feature type="transmembrane region" description="Helical" evidence="1">
    <location>
        <begin position="13"/>
        <end position="38"/>
    </location>
</feature>
<feature type="transmembrane region" description="Helical" evidence="1">
    <location>
        <begin position="115"/>
        <end position="136"/>
    </location>
</feature>
<name>A0A9D1DF32_9FIRM</name>
<organism evidence="2 3">
    <name type="scientific">Candidatus Caccousia avicola</name>
    <dbReference type="NCBI Taxonomy" id="2840721"/>
    <lineage>
        <taxon>Bacteria</taxon>
        <taxon>Bacillati</taxon>
        <taxon>Bacillota</taxon>
        <taxon>Clostridia</taxon>
        <taxon>Eubacteriales</taxon>
        <taxon>Oscillospiraceae</taxon>
        <taxon>Oscillospiraceae incertae sedis</taxon>
        <taxon>Candidatus Caccousia</taxon>
    </lineage>
</organism>
<feature type="transmembrane region" description="Helical" evidence="1">
    <location>
        <begin position="148"/>
        <end position="168"/>
    </location>
</feature>
<sequence>MTKKRISLNWTKILWWFIFLSMAVSVVFISIAMIIAPAEPDPTMPYRRVKGDYVLMLLQCIVGVAAMLLPSLLRHKWQLIIPSKMMVLFAVFLYCAIFLGEVRSFYYNVPHWDTILHTFSGAVLGALGFSVINFLNRTDRVPMNLSPVFVAFFTLCFAVFLGVVWEFYEFTADGILHTNMQKFALESGEPLVGRAALMDTMKDLIVDTIGALVMAVIGYISIRYQKGWVEKFQLRREKKRTKNIPN</sequence>
<keyword evidence="1" id="KW-0472">Membrane</keyword>
<dbReference type="InterPro" id="IPR014509">
    <property type="entry name" value="YjdF-like"/>
</dbReference>
<dbReference type="Pfam" id="PF09997">
    <property type="entry name" value="DUF2238"/>
    <property type="match status" value="1"/>
</dbReference>
<dbReference type="AlphaFoldDB" id="A0A9D1DF32"/>
<keyword evidence="1" id="KW-1133">Transmembrane helix</keyword>
<dbReference type="Proteomes" id="UP000824242">
    <property type="component" value="Unassembled WGS sequence"/>
</dbReference>
<reference evidence="2" key="2">
    <citation type="journal article" date="2021" name="PeerJ">
        <title>Extensive microbial diversity within the chicken gut microbiome revealed by metagenomics and culture.</title>
        <authorList>
            <person name="Gilroy R."/>
            <person name="Ravi A."/>
            <person name="Getino M."/>
            <person name="Pursley I."/>
            <person name="Horton D.L."/>
            <person name="Alikhan N.F."/>
            <person name="Baker D."/>
            <person name="Gharbi K."/>
            <person name="Hall N."/>
            <person name="Watson M."/>
            <person name="Adriaenssens E.M."/>
            <person name="Foster-Nyarko E."/>
            <person name="Jarju S."/>
            <person name="Secka A."/>
            <person name="Antonio M."/>
            <person name="Oren A."/>
            <person name="Chaudhuri R.R."/>
            <person name="La Ragione R."/>
            <person name="Hildebrand F."/>
            <person name="Pallen M.J."/>
        </authorList>
    </citation>
    <scope>NUCLEOTIDE SEQUENCE</scope>
    <source>
        <strain evidence="2">ChiSxjej1B13-7958</strain>
    </source>
</reference>
<gene>
    <name evidence="2" type="ORF">IAB89_02475</name>
</gene>
<proteinExistence type="predicted"/>